<reference evidence="2 3" key="1">
    <citation type="submission" date="2018-10" db="EMBL/GenBank/DDBJ databases">
        <title>Characterization and genome analysis of a novel bacterium Sphingobium yanoikuyae SJTF8 capable of degrading PAHs.</title>
        <authorList>
            <person name="Yin C."/>
            <person name="Xiong W."/>
            <person name="Liang R."/>
        </authorList>
    </citation>
    <scope>NUCLEOTIDE SEQUENCE [LARGE SCALE GENOMIC DNA]</scope>
    <source>
        <strain evidence="2 3">SJTF8</strain>
    </source>
</reference>
<feature type="compositionally biased region" description="Basic and acidic residues" evidence="1">
    <location>
        <begin position="95"/>
        <end position="118"/>
    </location>
</feature>
<dbReference type="RefSeq" id="WP_122129947.1">
    <property type="nucleotide sequence ID" value="NZ_CP033230.1"/>
</dbReference>
<feature type="region of interest" description="Disordered" evidence="1">
    <location>
        <begin position="87"/>
        <end position="118"/>
    </location>
</feature>
<dbReference type="AlphaFoldDB" id="A0A3G2UY68"/>
<dbReference type="EMBL" id="CP033230">
    <property type="protein sequence ID" value="AYO80036.1"/>
    <property type="molecule type" value="Genomic_DNA"/>
</dbReference>
<organism evidence="2 3">
    <name type="scientific">Sphingobium yanoikuyae</name>
    <name type="common">Sphingomonas yanoikuyae</name>
    <dbReference type="NCBI Taxonomy" id="13690"/>
    <lineage>
        <taxon>Bacteria</taxon>
        <taxon>Pseudomonadati</taxon>
        <taxon>Pseudomonadota</taxon>
        <taxon>Alphaproteobacteria</taxon>
        <taxon>Sphingomonadales</taxon>
        <taxon>Sphingomonadaceae</taxon>
        <taxon>Sphingobium</taxon>
    </lineage>
</organism>
<accession>A0A3G2UY68</accession>
<sequence>MQRLVANIRSVFVSASFITMIGMGLTPVEAGAQRWNSKQREDARTCESFGNRYGTRAFSDCMLAQQHRRDTKQMRSIEETQRLSQIARDGQIMTDRARRQRCERNPDRRECRRKYLSD</sequence>
<gene>
    <name evidence="2" type="ORF">EBF16_26110</name>
</gene>
<dbReference type="Proteomes" id="UP000280708">
    <property type="component" value="Chromosome"/>
</dbReference>
<evidence type="ECO:0000313" key="2">
    <source>
        <dbReference type="EMBL" id="AYO80036.1"/>
    </source>
</evidence>
<protein>
    <submittedName>
        <fullName evidence="2">Uncharacterized protein</fullName>
    </submittedName>
</protein>
<proteinExistence type="predicted"/>
<evidence type="ECO:0000313" key="3">
    <source>
        <dbReference type="Proteomes" id="UP000280708"/>
    </source>
</evidence>
<evidence type="ECO:0000256" key="1">
    <source>
        <dbReference type="SAM" id="MobiDB-lite"/>
    </source>
</evidence>
<name>A0A3G2UY68_SPHYA</name>